<dbReference type="Proteomes" id="UP000467700">
    <property type="component" value="Unassembled WGS sequence"/>
</dbReference>
<evidence type="ECO:0000313" key="3">
    <source>
        <dbReference type="Proteomes" id="UP000467700"/>
    </source>
</evidence>
<dbReference type="AlphaFoldDB" id="A0A8S0W4G2"/>
<dbReference type="EMBL" id="CACVBS010000085">
    <property type="protein sequence ID" value="CAA7270125.1"/>
    <property type="molecule type" value="Genomic_DNA"/>
</dbReference>
<reference evidence="2 3" key="1">
    <citation type="submission" date="2020-01" db="EMBL/GenBank/DDBJ databases">
        <authorList>
            <person name="Gupta K D."/>
        </authorList>
    </citation>
    <scope>NUCLEOTIDE SEQUENCE [LARGE SCALE GENOMIC DNA]</scope>
</reference>
<organism evidence="2 3">
    <name type="scientific">Cyclocybe aegerita</name>
    <name type="common">Black poplar mushroom</name>
    <name type="synonym">Agrocybe aegerita</name>
    <dbReference type="NCBI Taxonomy" id="1973307"/>
    <lineage>
        <taxon>Eukaryota</taxon>
        <taxon>Fungi</taxon>
        <taxon>Dikarya</taxon>
        <taxon>Basidiomycota</taxon>
        <taxon>Agaricomycotina</taxon>
        <taxon>Agaricomycetes</taxon>
        <taxon>Agaricomycetidae</taxon>
        <taxon>Agaricales</taxon>
        <taxon>Agaricineae</taxon>
        <taxon>Bolbitiaceae</taxon>
        <taxon>Cyclocybe</taxon>
    </lineage>
</organism>
<protein>
    <submittedName>
        <fullName evidence="2">Uncharacterized protein</fullName>
    </submittedName>
</protein>
<gene>
    <name evidence="2" type="ORF">AAE3_LOCUS12322</name>
</gene>
<accession>A0A8S0W4G2</accession>
<feature type="compositionally biased region" description="Basic and acidic residues" evidence="1">
    <location>
        <begin position="16"/>
        <end position="39"/>
    </location>
</feature>
<comment type="caution">
    <text evidence="2">The sequence shown here is derived from an EMBL/GenBank/DDBJ whole genome shotgun (WGS) entry which is preliminary data.</text>
</comment>
<name>A0A8S0W4G2_CYCAE</name>
<proteinExistence type="predicted"/>
<sequence length="153" mass="16301">MSNQAQPHKSHKKPRIDKENLPAPHRTERVSQHPRRPDKPISFTPAVGTTSLPSDTDVETSAMGLPSASESEFVAQPPFSEIDQEVPLKVSEGGLCPLPEIRQDAPLNVTQGASNPMPDPDSVADLCALPGPGPTIAAAVQHLDPAASILRRL</sequence>
<evidence type="ECO:0000313" key="2">
    <source>
        <dbReference type="EMBL" id="CAA7270125.1"/>
    </source>
</evidence>
<evidence type="ECO:0000256" key="1">
    <source>
        <dbReference type="SAM" id="MobiDB-lite"/>
    </source>
</evidence>
<feature type="region of interest" description="Disordered" evidence="1">
    <location>
        <begin position="1"/>
        <end position="72"/>
    </location>
</feature>
<keyword evidence="3" id="KW-1185">Reference proteome</keyword>